<dbReference type="PANTHER" id="PTHR43390:SF1">
    <property type="entry name" value="CHLOROPLAST PROCESSING PEPTIDASE"/>
    <property type="match status" value="1"/>
</dbReference>
<evidence type="ECO:0000256" key="6">
    <source>
        <dbReference type="PIRSR" id="PIRSR600223-1"/>
    </source>
</evidence>
<sequence length="192" mass="21857">MNNKDILLELERENQKKFPVLREILGGICYLAAVVAVSLLVVIYVVQRTEVIGPSMNDTLADGESLLINKLSYHFHDPERFDVIVFDYEFRADTHYIKRIIGLPGEVVQIKEGIVYINGERLEDPYGKEVIINPKRASEPVVLGEDEYFVLGDNRNNSSDSRDLDVGNVKKDQIIGKILIRIWPLNRFGGIE</sequence>
<evidence type="ECO:0000256" key="3">
    <source>
        <dbReference type="ARBA" id="ARBA00009370"/>
    </source>
</evidence>
<dbReference type="SUPFAM" id="SSF51306">
    <property type="entry name" value="LexA/Signal peptidase"/>
    <property type="match status" value="1"/>
</dbReference>
<keyword evidence="7" id="KW-0812">Transmembrane</keyword>
<keyword evidence="7" id="KW-0472">Membrane</keyword>
<dbReference type="EC" id="3.4.21.89" evidence="4 7"/>
<dbReference type="InterPro" id="IPR019757">
    <property type="entry name" value="Pept_S26A_signal_pept_1_Lys-AS"/>
</dbReference>
<dbReference type="InterPro" id="IPR000223">
    <property type="entry name" value="Pept_S26A_signal_pept_1"/>
</dbReference>
<evidence type="ECO:0000313" key="10">
    <source>
        <dbReference type="Proteomes" id="UP000292927"/>
    </source>
</evidence>
<gene>
    <name evidence="9" type="ORF">EV209_0060</name>
</gene>
<feature type="active site" evidence="6">
    <location>
        <position position="55"/>
    </location>
</feature>
<evidence type="ECO:0000256" key="1">
    <source>
        <dbReference type="ARBA" id="ARBA00000677"/>
    </source>
</evidence>
<feature type="transmembrane region" description="Helical" evidence="7">
    <location>
        <begin position="24"/>
        <end position="46"/>
    </location>
</feature>
<reference evidence="9 10" key="1">
    <citation type="submission" date="2019-02" db="EMBL/GenBank/DDBJ databases">
        <title>Genomic Encyclopedia of Type Strains, Phase IV (KMG-IV): sequencing the most valuable type-strain genomes for metagenomic binning, comparative biology and taxonomic classification.</title>
        <authorList>
            <person name="Goeker M."/>
        </authorList>
    </citation>
    <scope>NUCLEOTIDE SEQUENCE [LARGE SCALE GENOMIC DNA]</scope>
    <source>
        <strain evidence="9 10">DSM 29486</strain>
    </source>
</reference>
<feature type="active site" evidence="6">
    <location>
        <position position="98"/>
    </location>
</feature>
<organism evidence="9 10">
    <name type="scientific">Cuneatibacter caecimuris</name>
    <dbReference type="NCBI Taxonomy" id="1796618"/>
    <lineage>
        <taxon>Bacteria</taxon>
        <taxon>Bacillati</taxon>
        <taxon>Bacillota</taxon>
        <taxon>Clostridia</taxon>
        <taxon>Lachnospirales</taxon>
        <taxon>Lachnospiraceae</taxon>
        <taxon>Cuneatibacter</taxon>
    </lineage>
</organism>
<keyword evidence="7" id="KW-0645">Protease</keyword>
<feature type="domain" description="Peptidase S26" evidence="8">
    <location>
        <begin position="32"/>
        <end position="183"/>
    </location>
</feature>
<dbReference type="Gene3D" id="2.10.109.10">
    <property type="entry name" value="Umud Fragment, subunit A"/>
    <property type="match status" value="1"/>
</dbReference>
<name>A0A4Q7PRQ8_9FIRM</name>
<dbReference type="PROSITE" id="PS00761">
    <property type="entry name" value="SPASE_I_3"/>
    <property type="match status" value="1"/>
</dbReference>
<dbReference type="GO" id="GO:0006465">
    <property type="term" value="P:signal peptide processing"/>
    <property type="evidence" value="ECO:0007669"/>
    <property type="project" value="InterPro"/>
</dbReference>
<evidence type="ECO:0000313" key="9">
    <source>
        <dbReference type="EMBL" id="RZT01960.1"/>
    </source>
</evidence>
<dbReference type="AlphaFoldDB" id="A0A4Q7PRQ8"/>
<dbReference type="PRINTS" id="PR00727">
    <property type="entry name" value="LEADERPTASE"/>
</dbReference>
<dbReference type="NCBIfam" id="TIGR02227">
    <property type="entry name" value="sigpep_I_bact"/>
    <property type="match status" value="1"/>
</dbReference>
<evidence type="ECO:0000256" key="4">
    <source>
        <dbReference type="ARBA" id="ARBA00013208"/>
    </source>
</evidence>
<comment type="similarity">
    <text evidence="3 7">Belongs to the peptidase S26 family.</text>
</comment>
<protein>
    <recommendedName>
        <fullName evidence="4 7">Signal peptidase I</fullName>
        <ecNumber evidence="4 7">3.4.21.89</ecNumber>
    </recommendedName>
</protein>
<dbReference type="RefSeq" id="WP_207220558.1">
    <property type="nucleotide sequence ID" value="NZ_SGXF01000001.1"/>
</dbReference>
<dbReference type="CDD" id="cd06530">
    <property type="entry name" value="S26_SPase_I"/>
    <property type="match status" value="1"/>
</dbReference>
<keyword evidence="5 7" id="KW-0378">Hydrolase</keyword>
<keyword evidence="10" id="KW-1185">Reference proteome</keyword>
<dbReference type="GO" id="GO:0009003">
    <property type="term" value="F:signal peptidase activity"/>
    <property type="evidence" value="ECO:0007669"/>
    <property type="project" value="UniProtKB-EC"/>
</dbReference>
<dbReference type="Proteomes" id="UP000292927">
    <property type="component" value="Unassembled WGS sequence"/>
</dbReference>
<keyword evidence="7" id="KW-1133">Transmembrane helix</keyword>
<proteinExistence type="inferred from homology"/>
<evidence type="ECO:0000256" key="5">
    <source>
        <dbReference type="ARBA" id="ARBA00022801"/>
    </source>
</evidence>
<dbReference type="InterPro" id="IPR019533">
    <property type="entry name" value="Peptidase_S26"/>
</dbReference>
<comment type="caution">
    <text evidence="9">The sequence shown here is derived from an EMBL/GenBank/DDBJ whole genome shotgun (WGS) entry which is preliminary data.</text>
</comment>
<evidence type="ECO:0000259" key="8">
    <source>
        <dbReference type="Pfam" id="PF10502"/>
    </source>
</evidence>
<evidence type="ECO:0000256" key="7">
    <source>
        <dbReference type="RuleBase" id="RU362042"/>
    </source>
</evidence>
<dbReference type="EMBL" id="SGXF01000001">
    <property type="protein sequence ID" value="RZT01960.1"/>
    <property type="molecule type" value="Genomic_DNA"/>
</dbReference>
<dbReference type="PANTHER" id="PTHR43390">
    <property type="entry name" value="SIGNAL PEPTIDASE I"/>
    <property type="match status" value="1"/>
</dbReference>
<comment type="subcellular location">
    <subcellularLocation>
        <location evidence="2">Cell membrane</location>
        <topology evidence="2">Single-pass type II membrane protein</topology>
    </subcellularLocation>
    <subcellularLocation>
        <location evidence="7">Membrane</location>
        <topology evidence="7">Single-pass type II membrane protein</topology>
    </subcellularLocation>
</comment>
<comment type="catalytic activity">
    <reaction evidence="1 7">
        <text>Cleavage of hydrophobic, N-terminal signal or leader sequences from secreted and periplasmic proteins.</text>
        <dbReference type="EC" id="3.4.21.89"/>
    </reaction>
</comment>
<evidence type="ECO:0000256" key="2">
    <source>
        <dbReference type="ARBA" id="ARBA00004401"/>
    </source>
</evidence>
<dbReference type="GO" id="GO:0005886">
    <property type="term" value="C:plasma membrane"/>
    <property type="evidence" value="ECO:0007669"/>
    <property type="project" value="UniProtKB-SubCell"/>
</dbReference>
<dbReference type="PROSITE" id="PS00760">
    <property type="entry name" value="SPASE_I_2"/>
    <property type="match status" value="1"/>
</dbReference>
<dbReference type="Pfam" id="PF10502">
    <property type="entry name" value="Peptidase_S26"/>
    <property type="match status" value="1"/>
</dbReference>
<dbReference type="InterPro" id="IPR036286">
    <property type="entry name" value="LexA/Signal_pep-like_sf"/>
</dbReference>
<dbReference type="GO" id="GO:0004252">
    <property type="term" value="F:serine-type endopeptidase activity"/>
    <property type="evidence" value="ECO:0007669"/>
    <property type="project" value="InterPro"/>
</dbReference>
<accession>A0A4Q7PRQ8</accession>
<dbReference type="InterPro" id="IPR019758">
    <property type="entry name" value="Pept_S26A_signal_pept_1_CS"/>
</dbReference>